<keyword evidence="1 2" id="KW-0732">Signal</keyword>
<evidence type="ECO:0000313" key="3">
    <source>
        <dbReference type="EMBL" id="WVX79673.1"/>
    </source>
</evidence>
<protein>
    <submittedName>
        <fullName evidence="3">TRAP transporter substrate-binding protein</fullName>
    </submittedName>
</protein>
<dbReference type="PROSITE" id="PS51257">
    <property type="entry name" value="PROKAR_LIPOPROTEIN"/>
    <property type="match status" value="1"/>
</dbReference>
<accession>A0ABZ2C9K2</accession>
<dbReference type="RefSeq" id="WP_338448605.1">
    <property type="nucleotide sequence ID" value="NZ_CP137640.1"/>
</dbReference>
<keyword evidence="4" id="KW-1185">Reference proteome</keyword>
<evidence type="ECO:0000313" key="4">
    <source>
        <dbReference type="Proteomes" id="UP001357223"/>
    </source>
</evidence>
<feature type="signal peptide" evidence="2">
    <location>
        <begin position="1"/>
        <end position="19"/>
    </location>
</feature>
<dbReference type="PANTHER" id="PTHR33376:SF15">
    <property type="entry name" value="BLL6794 PROTEIN"/>
    <property type="match status" value="1"/>
</dbReference>
<evidence type="ECO:0000256" key="2">
    <source>
        <dbReference type="SAM" id="SignalP"/>
    </source>
</evidence>
<name>A0ABZ2C9K2_9BACI</name>
<gene>
    <name evidence="3" type="ORF">R4Z09_20615</name>
</gene>
<sequence>MKKRFFVTVVFLLIFSLLAACSSTSSSSSSGEGGASKSYNWTLTSSFPAGHNMNKVLHNLKDELDKRTDGAIKMTIHEDTLGKPTEAWDMTKDNTVQMTYTAEGYNTSRMPVTNMIALPFEVTDPDTTLKVLQKWEEEGDLAELTDNFKVLGYVPISASHLFLRDKKVEKMEDLKGLKVRAVSSTQAETLSALGASGVTISGSEVYMSLDRGVIDGTLTGIDNIFDRKLYETADYALKLPLYEATFTLLMNKETWDSLTPELQDTVQEVVDEVTAEELKRVDAMDKELWDKLEKEGLMEVYTLSEEEQKRWHEETKNVAEKYAEELEKQGYPGKAALESMREAAGK</sequence>
<evidence type="ECO:0000256" key="1">
    <source>
        <dbReference type="ARBA" id="ARBA00022729"/>
    </source>
</evidence>
<organism evidence="3 4">
    <name type="scientific">Niallia oryzisoli</name>
    <dbReference type="NCBI Taxonomy" id="1737571"/>
    <lineage>
        <taxon>Bacteria</taxon>
        <taxon>Bacillati</taxon>
        <taxon>Bacillota</taxon>
        <taxon>Bacilli</taxon>
        <taxon>Bacillales</taxon>
        <taxon>Bacillaceae</taxon>
        <taxon>Niallia</taxon>
    </lineage>
</organism>
<dbReference type="Pfam" id="PF03480">
    <property type="entry name" value="DctP"/>
    <property type="match status" value="1"/>
</dbReference>
<proteinExistence type="predicted"/>
<dbReference type="NCBIfam" id="NF037995">
    <property type="entry name" value="TRAP_S1"/>
    <property type="match status" value="1"/>
</dbReference>
<dbReference type="Gene3D" id="3.40.190.170">
    <property type="entry name" value="Bacterial extracellular solute-binding protein, family 7"/>
    <property type="match status" value="1"/>
</dbReference>
<dbReference type="PANTHER" id="PTHR33376">
    <property type="match status" value="1"/>
</dbReference>
<reference evidence="3 4" key="1">
    <citation type="submission" date="2023-10" db="EMBL/GenBank/DDBJ databases">
        <title>Niallia locisalis sp.nov. isolated from a salt pond sample.</title>
        <authorList>
            <person name="Li X.-J."/>
            <person name="Dong L."/>
        </authorList>
    </citation>
    <scope>NUCLEOTIDE SEQUENCE [LARGE SCALE GENOMIC DNA]</scope>
    <source>
        <strain evidence="3 4">DSM 29761</strain>
    </source>
</reference>
<dbReference type="InterPro" id="IPR038404">
    <property type="entry name" value="TRAP_DctP_sf"/>
</dbReference>
<dbReference type="InterPro" id="IPR018389">
    <property type="entry name" value="DctP_fam"/>
</dbReference>
<feature type="chain" id="PRO_5047275018" evidence="2">
    <location>
        <begin position="20"/>
        <end position="346"/>
    </location>
</feature>
<dbReference type="EMBL" id="CP137640">
    <property type="protein sequence ID" value="WVX79673.1"/>
    <property type="molecule type" value="Genomic_DNA"/>
</dbReference>
<dbReference type="Proteomes" id="UP001357223">
    <property type="component" value="Chromosome"/>
</dbReference>
<dbReference type="CDD" id="cd13665">
    <property type="entry name" value="PBP2_TRAP_Dctp3_4"/>
    <property type="match status" value="1"/>
</dbReference>